<dbReference type="GO" id="GO:0005886">
    <property type="term" value="C:plasma membrane"/>
    <property type="evidence" value="ECO:0007669"/>
    <property type="project" value="UniProtKB-SubCell"/>
</dbReference>
<proteinExistence type="predicted"/>
<comment type="caution">
    <text evidence="11">The sequence shown here is derived from an EMBL/GenBank/DDBJ whole genome shotgun (WGS) entry which is preliminary data.</text>
</comment>
<dbReference type="PROSITE" id="PS00211">
    <property type="entry name" value="ABC_TRANSPORTER_1"/>
    <property type="match status" value="1"/>
</dbReference>
<reference evidence="11" key="2">
    <citation type="submission" date="2020-11" db="EMBL/GenBank/DDBJ databases">
        <title>Description of novel Gluconobacter species.</title>
        <authorList>
            <person name="Cleenwerck I."/>
            <person name="Cnockaert M."/>
            <person name="Borremans W."/>
            <person name="Wieme A.D."/>
            <person name="De Vuyst L."/>
            <person name="Vandamme P."/>
        </authorList>
    </citation>
    <scope>NUCLEOTIDE SEQUENCE</scope>
    <source>
        <strain evidence="11">R71697</strain>
    </source>
</reference>
<dbReference type="CDD" id="cd03215">
    <property type="entry name" value="ABC_Carb_Monos_II"/>
    <property type="match status" value="1"/>
</dbReference>
<evidence type="ECO:0000313" key="11">
    <source>
        <dbReference type="EMBL" id="MBF0871975.1"/>
    </source>
</evidence>
<dbReference type="PROSITE" id="PS50893">
    <property type="entry name" value="ABC_TRANSPORTER_2"/>
    <property type="match status" value="2"/>
</dbReference>
<evidence type="ECO:0000259" key="10">
    <source>
        <dbReference type="PROSITE" id="PS50893"/>
    </source>
</evidence>
<dbReference type="Gene3D" id="3.40.50.300">
    <property type="entry name" value="P-loop containing nucleotide triphosphate hydrolases"/>
    <property type="match status" value="2"/>
</dbReference>
<evidence type="ECO:0000256" key="6">
    <source>
        <dbReference type="ARBA" id="ARBA00022741"/>
    </source>
</evidence>
<evidence type="ECO:0000256" key="5">
    <source>
        <dbReference type="ARBA" id="ARBA00022737"/>
    </source>
</evidence>
<protein>
    <submittedName>
        <fullName evidence="11">Sugar ABC transporter ATP-binding protein</fullName>
    </submittedName>
</protein>
<evidence type="ECO:0000256" key="7">
    <source>
        <dbReference type="ARBA" id="ARBA00022840"/>
    </source>
</evidence>
<dbReference type="RefSeq" id="WP_061928770.1">
    <property type="nucleotide sequence ID" value="NZ_JABCQN010000010.1"/>
</dbReference>
<feature type="domain" description="ABC transporter" evidence="10">
    <location>
        <begin position="13"/>
        <end position="249"/>
    </location>
</feature>
<dbReference type="GO" id="GO:0016887">
    <property type="term" value="F:ATP hydrolysis activity"/>
    <property type="evidence" value="ECO:0007669"/>
    <property type="project" value="InterPro"/>
</dbReference>
<dbReference type="InterPro" id="IPR027417">
    <property type="entry name" value="P-loop_NTPase"/>
</dbReference>
<evidence type="ECO:0000256" key="8">
    <source>
        <dbReference type="ARBA" id="ARBA00022967"/>
    </source>
</evidence>
<sequence length="515" mass="56320">MTETSQILSEPLLALEGISKSFPGVRALRNVSLSLERGEIHALLGENGAGKSTIIKIMGGIQSQDEGQIFLKGKECHFFSYRDAISAGIGIVFQEFSLIPELDAVDNIFLGREMRNALGFSRKNEMTRIAQGIFERLGVKTRFDVPVARLSVAEQQFVEIAKALSLDVQVLILDEPTATLTPTEAELLFNVMRQLRDQGIGIFFVSHHLEEIFEICDRITVLRDGAHVGVLKTADCTMDHLVEKMVGRKIESTFPPKPALQTAERILEAENIRFASNGHPNSFYLRKGEILGFAGLVGSGRTETALALIGALPCPGKRVRIEGREVSMGNPAQALHHGIGILPESRKTEGLILGFSIRDNISINNLPQYTRPIGTIDTAREKRKTQELMSAVHIKAPSDETTVVSLSGGNQQKVVIARWLNRRSKILIFDEPTRGIDVGAKAEIYTLMRNLTAEGYAIIMISSELPEVVGMCDRVAVFSHGVITAVLEGDAISSEEVMRHATASVKKSAVDALSA</sequence>
<dbReference type="PANTHER" id="PTHR43790:SF3">
    <property type="entry name" value="D-ALLOSE IMPORT ATP-BINDING PROTEIN ALSA-RELATED"/>
    <property type="match status" value="1"/>
</dbReference>
<reference evidence="11" key="1">
    <citation type="submission" date="2020-04" db="EMBL/GenBank/DDBJ databases">
        <authorList>
            <person name="Sombolestani A."/>
        </authorList>
    </citation>
    <scope>NUCLEOTIDE SEQUENCE</scope>
    <source>
        <strain evidence="11">R71697</strain>
    </source>
</reference>
<gene>
    <name evidence="11" type="ORF">HKD32_14185</name>
</gene>
<dbReference type="InterPro" id="IPR003593">
    <property type="entry name" value="AAA+_ATPase"/>
</dbReference>
<dbReference type="CDD" id="cd03216">
    <property type="entry name" value="ABC_Carb_Monos_I"/>
    <property type="match status" value="1"/>
</dbReference>
<dbReference type="GeneID" id="81475841"/>
<dbReference type="AlphaFoldDB" id="A0A9Q2FNT6"/>
<keyword evidence="3" id="KW-1003">Cell membrane</keyword>
<dbReference type="InterPro" id="IPR050107">
    <property type="entry name" value="ABC_carbohydrate_import_ATPase"/>
</dbReference>
<evidence type="ECO:0000256" key="4">
    <source>
        <dbReference type="ARBA" id="ARBA00022597"/>
    </source>
</evidence>
<keyword evidence="6" id="KW-0547">Nucleotide-binding</keyword>
<keyword evidence="4" id="KW-0762">Sugar transport</keyword>
<dbReference type="SMART" id="SM00382">
    <property type="entry name" value="AAA"/>
    <property type="match status" value="2"/>
</dbReference>
<evidence type="ECO:0000256" key="1">
    <source>
        <dbReference type="ARBA" id="ARBA00004202"/>
    </source>
</evidence>
<comment type="subcellular location">
    <subcellularLocation>
        <location evidence="1">Cell membrane</location>
        <topology evidence="1">Peripheral membrane protein</topology>
    </subcellularLocation>
</comment>
<evidence type="ECO:0000313" key="12">
    <source>
        <dbReference type="Proteomes" id="UP000661006"/>
    </source>
</evidence>
<keyword evidence="8" id="KW-1278">Translocase</keyword>
<keyword evidence="9" id="KW-0472">Membrane</keyword>
<dbReference type="EMBL" id="JABCQN010000010">
    <property type="protein sequence ID" value="MBF0871975.1"/>
    <property type="molecule type" value="Genomic_DNA"/>
</dbReference>
<dbReference type="GO" id="GO:0005524">
    <property type="term" value="F:ATP binding"/>
    <property type="evidence" value="ECO:0007669"/>
    <property type="project" value="UniProtKB-KW"/>
</dbReference>
<feature type="domain" description="ABC transporter" evidence="10">
    <location>
        <begin position="260"/>
        <end position="505"/>
    </location>
</feature>
<keyword evidence="2" id="KW-0813">Transport</keyword>
<dbReference type="InterPro" id="IPR017871">
    <property type="entry name" value="ABC_transporter-like_CS"/>
</dbReference>
<keyword evidence="5" id="KW-0677">Repeat</keyword>
<dbReference type="InterPro" id="IPR003439">
    <property type="entry name" value="ABC_transporter-like_ATP-bd"/>
</dbReference>
<organism evidence="11 12">
    <name type="scientific">Gluconobacter japonicus</name>
    <dbReference type="NCBI Taxonomy" id="376620"/>
    <lineage>
        <taxon>Bacteria</taxon>
        <taxon>Pseudomonadati</taxon>
        <taxon>Pseudomonadota</taxon>
        <taxon>Alphaproteobacteria</taxon>
        <taxon>Acetobacterales</taxon>
        <taxon>Acetobacteraceae</taxon>
        <taxon>Gluconobacter</taxon>
    </lineage>
</organism>
<dbReference type="FunFam" id="3.40.50.300:FF:000127">
    <property type="entry name" value="Ribose import ATP-binding protein RbsA"/>
    <property type="match status" value="1"/>
</dbReference>
<name>A0A9Q2FNT6_GLUJA</name>
<dbReference type="Proteomes" id="UP000661006">
    <property type="component" value="Unassembled WGS sequence"/>
</dbReference>
<accession>A0A9Q2FNT6</accession>
<evidence type="ECO:0000256" key="2">
    <source>
        <dbReference type="ARBA" id="ARBA00022448"/>
    </source>
</evidence>
<keyword evidence="7 11" id="KW-0067">ATP-binding</keyword>
<dbReference type="SUPFAM" id="SSF52540">
    <property type="entry name" value="P-loop containing nucleoside triphosphate hydrolases"/>
    <property type="match status" value="2"/>
</dbReference>
<evidence type="ECO:0000256" key="3">
    <source>
        <dbReference type="ARBA" id="ARBA00022475"/>
    </source>
</evidence>
<evidence type="ECO:0000256" key="9">
    <source>
        <dbReference type="ARBA" id="ARBA00023136"/>
    </source>
</evidence>
<dbReference type="Pfam" id="PF00005">
    <property type="entry name" value="ABC_tran"/>
    <property type="match status" value="2"/>
</dbReference>
<dbReference type="PANTHER" id="PTHR43790">
    <property type="entry name" value="CARBOHYDRATE TRANSPORT ATP-BINDING PROTEIN MG119-RELATED"/>
    <property type="match status" value="1"/>
</dbReference>